<evidence type="ECO:0000313" key="2">
    <source>
        <dbReference type="Proteomes" id="UP000008311"/>
    </source>
</evidence>
<dbReference type="EMBL" id="EQ974368">
    <property type="protein sequence ID" value="EEF30080.1"/>
    <property type="molecule type" value="Genomic_DNA"/>
</dbReference>
<dbReference type="InParanoid" id="B9T227"/>
<protein>
    <submittedName>
        <fullName evidence="1">Uncharacterized protein</fullName>
    </submittedName>
</protein>
<dbReference type="Gene3D" id="2.30.110.10">
    <property type="entry name" value="Electron Transport, Fmn-binding Protein, Chain A"/>
    <property type="match status" value="1"/>
</dbReference>
<dbReference type="AlphaFoldDB" id="B9T227"/>
<keyword evidence="2" id="KW-1185">Reference proteome</keyword>
<dbReference type="Proteomes" id="UP000008311">
    <property type="component" value="Unassembled WGS sequence"/>
</dbReference>
<dbReference type="STRING" id="3988.B9T227"/>
<sequence length="294" mass="33298">MKGSKATVLTLAQRCKNILASNWQAHLNTIKADAKGSKEDIYTSKVKYIVKKGRPYIWVPEKDMHNVNTVIDERGSLAISSPFPWPLSSLLRNIKKLPARIALTGDVIPLKDEKAQLATESVKEIILSEQRVMNEFTYTVSGVLSSSNLITTTRSENLKELVDGGERYRVYRFNMRSCMFIDGHEHTHEVDLEDMETSKAHPLASFSAKLIDGINQSEARRRALILFCFLYMNTSAKDAYVLSVDCKGFDVWGRFQVQNGGGSSQEGFKLQRFDMRVYGYFLPLGFRKSSFQAM</sequence>
<accession>B9T227</accession>
<dbReference type="InterPro" id="IPR012349">
    <property type="entry name" value="Split_barrel_FMN-bd"/>
</dbReference>
<dbReference type="eggNOG" id="ENOG502R555">
    <property type="taxonomic scope" value="Eukaryota"/>
</dbReference>
<organism evidence="1 2">
    <name type="scientific">Ricinus communis</name>
    <name type="common">Castor bean</name>
    <dbReference type="NCBI Taxonomy" id="3988"/>
    <lineage>
        <taxon>Eukaryota</taxon>
        <taxon>Viridiplantae</taxon>
        <taxon>Streptophyta</taxon>
        <taxon>Embryophyta</taxon>
        <taxon>Tracheophyta</taxon>
        <taxon>Spermatophyta</taxon>
        <taxon>Magnoliopsida</taxon>
        <taxon>eudicotyledons</taxon>
        <taxon>Gunneridae</taxon>
        <taxon>Pentapetalae</taxon>
        <taxon>rosids</taxon>
        <taxon>fabids</taxon>
        <taxon>Malpighiales</taxon>
        <taxon>Euphorbiaceae</taxon>
        <taxon>Acalyphoideae</taxon>
        <taxon>Acalypheae</taxon>
        <taxon>Ricinus</taxon>
    </lineage>
</organism>
<dbReference type="PANTHER" id="PTHR37375:SF1">
    <property type="entry name" value="DUF2470 DOMAIN-CONTAINING PROTEIN"/>
    <property type="match status" value="1"/>
</dbReference>
<dbReference type="SUPFAM" id="SSF50475">
    <property type="entry name" value="FMN-binding split barrel"/>
    <property type="match status" value="1"/>
</dbReference>
<reference evidence="2" key="1">
    <citation type="journal article" date="2010" name="Nat. Biotechnol.">
        <title>Draft genome sequence of the oilseed species Ricinus communis.</title>
        <authorList>
            <person name="Chan A.P."/>
            <person name="Crabtree J."/>
            <person name="Zhao Q."/>
            <person name="Lorenzi H."/>
            <person name="Orvis J."/>
            <person name="Puiu D."/>
            <person name="Melake-Berhan A."/>
            <person name="Jones K.M."/>
            <person name="Redman J."/>
            <person name="Chen G."/>
            <person name="Cahoon E.B."/>
            <person name="Gedil M."/>
            <person name="Stanke M."/>
            <person name="Haas B.J."/>
            <person name="Wortman J.R."/>
            <person name="Fraser-Liggett C.M."/>
            <person name="Ravel J."/>
            <person name="Rabinowicz P.D."/>
        </authorList>
    </citation>
    <scope>NUCLEOTIDE SEQUENCE [LARGE SCALE GENOMIC DNA]</scope>
    <source>
        <strain evidence="2">cv. Hale</strain>
    </source>
</reference>
<proteinExistence type="predicted"/>
<dbReference type="FunCoup" id="B9T227">
    <property type="interactions" value="909"/>
</dbReference>
<name>B9T227_RICCO</name>
<evidence type="ECO:0000313" key="1">
    <source>
        <dbReference type="EMBL" id="EEF30080.1"/>
    </source>
</evidence>
<dbReference type="PANTHER" id="PTHR37375">
    <property type="entry name" value="EXPRESSED PROTEIN"/>
    <property type="match status" value="1"/>
</dbReference>
<gene>
    <name evidence="1" type="ORF">RCOM_0996760</name>
</gene>